<evidence type="ECO:0000313" key="1">
    <source>
        <dbReference type="EMBL" id="MBO8425778.1"/>
    </source>
</evidence>
<protein>
    <submittedName>
        <fullName evidence="1">Uncharacterized protein</fullName>
    </submittedName>
</protein>
<name>A0A9D9DDT9_9FIRM</name>
<reference evidence="1" key="1">
    <citation type="submission" date="2020-10" db="EMBL/GenBank/DDBJ databases">
        <authorList>
            <person name="Gilroy R."/>
        </authorList>
    </citation>
    <scope>NUCLEOTIDE SEQUENCE</scope>
    <source>
        <strain evidence="1">17113</strain>
    </source>
</reference>
<feature type="non-terminal residue" evidence="1">
    <location>
        <position position="1"/>
    </location>
</feature>
<comment type="caution">
    <text evidence="1">The sequence shown here is derived from an EMBL/GenBank/DDBJ whole genome shotgun (WGS) entry which is preliminary data.</text>
</comment>
<evidence type="ECO:0000313" key="2">
    <source>
        <dbReference type="Proteomes" id="UP000823634"/>
    </source>
</evidence>
<accession>A0A9D9DDT9</accession>
<dbReference type="Gene3D" id="2.60.40.3620">
    <property type="match status" value="1"/>
</dbReference>
<dbReference type="Proteomes" id="UP000823634">
    <property type="component" value="Unassembled WGS sequence"/>
</dbReference>
<dbReference type="AlphaFoldDB" id="A0A9D9DDT9"/>
<reference evidence="1" key="2">
    <citation type="journal article" date="2021" name="PeerJ">
        <title>Extensive microbial diversity within the chicken gut microbiome revealed by metagenomics and culture.</title>
        <authorList>
            <person name="Gilroy R."/>
            <person name="Ravi A."/>
            <person name="Getino M."/>
            <person name="Pursley I."/>
            <person name="Horton D.L."/>
            <person name="Alikhan N.F."/>
            <person name="Baker D."/>
            <person name="Gharbi K."/>
            <person name="Hall N."/>
            <person name="Watson M."/>
            <person name="Adriaenssens E.M."/>
            <person name="Foster-Nyarko E."/>
            <person name="Jarju S."/>
            <person name="Secka A."/>
            <person name="Antonio M."/>
            <person name="Oren A."/>
            <person name="Chaudhuri R.R."/>
            <person name="La Ragione R."/>
            <person name="Hildebrand F."/>
            <person name="Pallen M.J."/>
        </authorList>
    </citation>
    <scope>NUCLEOTIDE SEQUENCE</scope>
    <source>
        <strain evidence="1">17113</strain>
    </source>
</reference>
<proteinExistence type="predicted"/>
<dbReference type="EMBL" id="JADINA010000004">
    <property type="protein sequence ID" value="MBO8425778.1"/>
    <property type="molecule type" value="Genomic_DNA"/>
</dbReference>
<sequence>SEMCIRDSYYVVGSMNGWAASNGYKLYDNPDNPGELMIIDVYLEQGSEFKIHDTTPNTNTWLGVSSLNPECPALDYLGGTDNIVVLSSGYYDFYVKDGIIWATADIVSYNLALGPGFEAGEALRPVGGDFVISISLEQGDELKLLGPEQEYGYSSLLTPIEQLGEGEGDAIAVLADGYFTFTLDPDSGISAEYELTAPEKTTIYFADEEWWNTAEAEPRVSLDGSLTTLEMTFLRECPNVYIGEGYKYWSIEIAGLEDYQTIEFIRSDPATGKDWGASTGVLDLSLRGENNLYSIRGSSAAWKGDGAYPTGSWQVYDPTDMGNPDAIERPAREVYLSGTFGGEEDSIPFLSHTATEVKLLDVTLEEGDSFLIEDVEGGIIAGYSSIKGECPLKANFTTDLDNSIIVSTAGTYDFYFDFSIGTGQSVWIG</sequence>
<gene>
    <name evidence="1" type="ORF">IAC61_00470</name>
</gene>
<organism evidence="1 2">
    <name type="scientific">Candidatus Alloenteromonas pullistercoris</name>
    <dbReference type="NCBI Taxonomy" id="2840785"/>
    <lineage>
        <taxon>Bacteria</taxon>
        <taxon>Bacillati</taxon>
        <taxon>Bacillota</taxon>
        <taxon>Bacillota incertae sedis</taxon>
        <taxon>Candidatus Alloenteromonas</taxon>
    </lineage>
</organism>